<protein>
    <submittedName>
        <fullName evidence="2">Uncharacterized protein</fullName>
    </submittedName>
</protein>
<proteinExistence type="predicted"/>
<dbReference type="RefSeq" id="WP_207615790.1">
    <property type="nucleotide sequence ID" value="NZ_JAFNLL010000015.1"/>
</dbReference>
<keyword evidence="3" id="KW-1185">Reference proteome</keyword>
<accession>A0A939KJQ8</accession>
<gene>
    <name evidence="2" type="ORF">J1902_08395</name>
</gene>
<evidence type="ECO:0000313" key="3">
    <source>
        <dbReference type="Proteomes" id="UP000664164"/>
    </source>
</evidence>
<feature type="transmembrane region" description="Helical" evidence="1">
    <location>
        <begin position="63"/>
        <end position="81"/>
    </location>
</feature>
<keyword evidence="1" id="KW-0812">Transmembrane</keyword>
<keyword evidence="1" id="KW-0472">Membrane</keyword>
<reference evidence="2" key="1">
    <citation type="submission" date="2021-03" db="EMBL/GenBank/DDBJ databases">
        <title>A new species, PO-11, isolated from a karst cave deposit.</title>
        <authorList>
            <person name="Zhaoxiaoyong W."/>
        </authorList>
    </citation>
    <scope>NUCLEOTIDE SEQUENCE</scope>
    <source>
        <strain evidence="2">PO-11</strain>
    </source>
</reference>
<name>A0A939KJQ8_9MICC</name>
<sequence>MPAMMILWVVALVLAVAATTHALQKRLAHGAGPEPDGVFWDAFAGLVVIVPAILVPTLAWPPAGLLLLLLAAATASGTILGKRRLERVHAAQPHRRPGFADAAARHQEVLARWRRYELDPGQAILFPAMSDVGNPWTAALLRAMREAEHCRLTAGTDYAAAVGRLEQALADAEYAAGVPAEILST</sequence>
<feature type="transmembrane region" description="Helical" evidence="1">
    <location>
        <begin position="38"/>
        <end position="56"/>
    </location>
</feature>
<organism evidence="2 3">
    <name type="scientific">Arthrobacter cavernae</name>
    <dbReference type="NCBI Taxonomy" id="2817681"/>
    <lineage>
        <taxon>Bacteria</taxon>
        <taxon>Bacillati</taxon>
        <taxon>Actinomycetota</taxon>
        <taxon>Actinomycetes</taxon>
        <taxon>Micrococcales</taxon>
        <taxon>Micrococcaceae</taxon>
        <taxon>Arthrobacter</taxon>
    </lineage>
</organism>
<keyword evidence="1" id="KW-1133">Transmembrane helix</keyword>
<dbReference type="Proteomes" id="UP000664164">
    <property type="component" value="Unassembled WGS sequence"/>
</dbReference>
<evidence type="ECO:0000256" key="1">
    <source>
        <dbReference type="SAM" id="Phobius"/>
    </source>
</evidence>
<comment type="caution">
    <text evidence="2">The sequence shown here is derived from an EMBL/GenBank/DDBJ whole genome shotgun (WGS) entry which is preliminary data.</text>
</comment>
<evidence type="ECO:0000313" key="2">
    <source>
        <dbReference type="EMBL" id="MBO1267989.1"/>
    </source>
</evidence>
<dbReference type="AlphaFoldDB" id="A0A939KJQ8"/>
<dbReference type="EMBL" id="JAFNLL010000015">
    <property type="protein sequence ID" value="MBO1267989.1"/>
    <property type="molecule type" value="Genomic_DNA"/>
</dbReference>